<dbReference type="RefSeq" id="WP_254972697.1">
    <property type="nucleotide sequence ID" value="NZ_JANDWK010000001.1"/>
</dbReference>
<organism evidence="1 2">
    <name type="scientific">Segatella copri</name>
    <dbReference type="NCBI Taxonomy" id="165179"/>
    <lineage>
        <taxon>Bacteria</taxon>
        <taxon>Pseudomonadati</taxon>
        <taxon>Bacteroidota</taxon>
        <taxon>Bacteroidia</taxon>
        <taxon>Bacteroidales</taxon>
        <taxon>Prevotellaceae</taxon>
        <taxon>Segatella</taxon>
    </lineage>
</organism>
<proteinExistence type="predicted"/>
<sequence>MDSKELLQAHRQNAQAVMQAYAFPAKMTESECVADLFKKYNELAE</sequence>
<reference evidence="1" key="1">
    <citation type="submission" date="2022-07" db="EMBL/GenBank/DDBJ databases">
        <title>Prevotella copri.</title>
        <authorList>
            <person name="Yang C."/>
        </authorList>
    </citation>
    <scope>NUCLEOTIDE SEQUENCE</scope>
    <source>
        <strain evidence="1">HF1476</strain>
    </source>
</reference>
<protein>
    <submittedName>
        <fullName evidence="1">Uncharacterized protein</fullName>
    </submittedName>
</protein>
<comment type="caution">
    <text evidence="1">The sequence shown here is derived from an EMBL/GenBank/DDBJ whole genome shotgun (WGS) entry which is preliminary data.</text>
</comment>
<gene>
    <name evidence="1" type="ORF">NNC55_00755</name>
</gene>
<evidence type="ECO:0000313" key="1">
    <source>
        <dbReference type="EMBL" id="MCP9598494.1"/>
    </source>
</evidence>
<accession>A0AAW5IT90</accession>
<evidence type="ECO:0000313" key="2">
    <source>
        <dbReference type="Proteomes" id="UP001204486"/>
    </source>
</evidence>
<dbReference type="EMBL" id="JANDWN010000001">
    <property type="protein sequence ID" value="MCP9598494.1"/>
    <property type="molecule type" value="Genomic_DNA"/>
</dbReference>
<name>A0AAW5IT90_9BACT</name>
<dbReference type="Proteomes" id="UP001204486">
    <property type="component" value="Unassembled WGS sequence"/>
</dbReference>
<dbReference type="AlphaFoldDB" id="A0AAW5IT90"/>